<gene>
    <name evidence="1" type="ORF">L1987_33899</name>
</gene>
<accession>A0ACB9HT15</accession>
<reference evidence="2" key="1">
    <citation type="journal article" date="2022" name="Mol. Ecol. Resour.">
        <title>The genomes of chicory, endive, great burdock and yacon provide insights into Asteraceae palaeo-polyploidization history and plant inulin production.</title>
        <authorList>
            <person name="Fan W."/>
            <person name="Wang S."/>
            <person name="Wang H."/>
            <person name="Wang A."/>
            <person name="Jiang F."/>
            <person name="Liu H."/>
            <person name="Zhao H."/>
            <person name="Xu D."/>
            <person name="Zhang Y."/>
        </authorList>
    </citation>
    <scope>NUCLEOTIDE SEQUENCE [LARGE SCALE GENOMIC DNA]</scope>
    <source>
        <strain evidence="2">cv. Yunnan</strain>
    </source>
</reference>
<evidence type="ECO:0000313" key="1">
    <source>
        <dbReference type="EMBL" id="KAI3798621.1"/>
    </source>
</evidence>
<comment type="caution">
    <text evidence="1">The sequence shown here is derived from an EMBL/GenBank/DDBJ whole genome shotgun (WGS) entry which is preliminary data.</text>
</comment>
<keyword evidence="2" id="KW-1185">Reference proteome</keyword>
<proteinExistence type="predicted"/>
<name>A0ACB9HT15_9ASTR</name>
<dbReference type="EMBL" id="CM042028">
    <property type="protein sequence ID" value="KAI3798621.1"/>
    <property type="molecule type" value="Genomic_DNA"/>
</dbReference>
<sequence>MLKSLMLIVIFTTTSMAQLPPTATPTVSPTATPAPAPVVTPPSPSPTPVPAPAPAVPSPSPSPTAEPSPAPSTPSPTAASPPGPSDVPTPAPSTGPPADVPPSGTFADGWTNRAVIAGTALAGAFFAATLMEDGAMNVVEDDSVTKKTDFSGIGKNFDPSIGEYEDEERDLIDSEADEHVSDSQLIESPAHVFPHHLLDYVVIDVDPTIVVDNLQDESFFHPFLYQNSSNHSISIDVNPSDDFNDILVSQSGYIPHLSPPFAVADDVPDIHSVDMPQLSPTRSIEEDNTYHNSRNCKKKNKMQTVDADQVNTGNNMDSTT</sequence>
<evidence type="ECO:0000313" key="2">
    <source>
        <dbReference type="Proteomes" id="UP001056120"/>
    </source>
</evidence>
<dbReference type="Proteomes" id="UP001056120">
    <property type="component" value="Linkage Group LG11"/>
</dbReference>
<protein>
    <submittedName>
        <fullName evidence="1">Uncharacterized protein</fullName>
    </submittedName>
</protein>
<organism evidence="1 2">
    <name type="scientific">Smallanthus sonchifolius</name>
    <dbReference type="NCBI Taxonomy" id="185202"/>
    <lineage>
        <taxon>Eukaryota</taxon>
        <taxon>Viridiplantae</taxon>
        <taxon>Streptophyta</taxon>
        <taxon>Embryophyta</taxon>
        <taxon>Tracheophyta</taxon>
        <taxon>Spermatophyta</taxon>
        <taxon>Magnoliopsida</taxon>
        <taxon>eudicotyledons</taxon>
        <taxon>Gunneridae</taxon>
        <taxon>Pentapetalae</taxon>
        <taxon>asterids</taxon>
        <taxon>campanulids</taxon>
        <taxon>Asterales</taxon>
        <taxon>Asteraceae</taxon>
        <taxon>Asteroideae</taxon>
        <taxon>Heliantheae alliance</taxon>
        <taxon>Millerieae</taxon>
        <taxon>Smallanthus</taxon>
    </lineage>
</organism>
<reference evidence="1 2" key="2">
    <citation type="journal article" date="2022" name="Mol. Ecol. Resour.">
        <title>The genomes of chicory, endive, great burdock and yacon provide insights into Asteraceae paleo-polyploidization history and plant inulin production.</title>
        <authorList>
            <person name="Fan W."/>
            <person name="Wang S."/>
            <person name="Wang H."/>
            <person name="Wang A."/>
            <person name="Jiang F."/>
            <person name="Liu H."/>
            <person name="Zhao H."/>
            <person name="Xu D."/>
            <person name="Zhang Y."/>
        </authorList>
    </citation>
    <scope>NUCLEOTIDE SEQUENCE [LARGE SCALE GENOMIC DNA]</scope>
    <source>
        <strain evidence="2">cv. Yunnan</strain>
        <tissue evidence="1">Leaves</tissue>
    </source>
</reference>